<evidence type="ECO:0000313" key="11">
    <source>
        <dbReference type="Proteomes" id="UP000319160"/>
    </source>
</evidence>
<dbReference type="CDD" id="cd00086">
    <property type="entry name" value="homeodomain"/>
    <property type="match status" value="1"/>
</dbReference>
<dbReference type="SUPFAM" id="SSF53187">
    <property type="entry name" value="Zn-dependent exopeptidases"/>
    <property type="match status" value="1"/>
</dbReference>
<dbReference type="Proteomes" id="UP000319160">
    <property type="component" value="Unassembled WGS sequence"/>
</dbReference>
<dbReference type="Gene3D" id="1.10.10.60">
    <property type="entry name" value="Homeodomain-like"/>
    <property type="match status" value="1"/>
</dbReference>
<evidence type="ECO:0000259" key="9">
    <source>
        <dbReference type="PROSITE" id="PS50157"/>
    </source>
</evidence>
<dbReference type="InterPro" id="IPR001926">
    <property type="entry name" value="TrpB-like_PALP"/>
</dbReference>
<feature type="region of interest" description="Disordered" evidence="6">
    <location>
        <begin position="871"/>
        <end position="892"/>
    </location>
</feature>
<comment type="subcellular location">
    <subcellularLocation>
        <location evidence="5">Nucleus</location>
    </subcellularLocation>
</comment>
<dbReference type="Pfam" id="PF05920">
    <property type="entry name" value="Homeobox_KN"/>
    <property type="match status" value="1"/>
</dbReference>
<dbReference type="Gene3D" id="3.40.50.1100">
    <property type="match status" value="2"/>
</dbReference>
<dbReference type="Gene3D" id="3.30.70.360">
    <property type="match status" value="1"/>
</dbReference>
<dbReference type="PROSITE" id="PS00028">
    <property type="entry name" value="ZINC_FINGER_C2H2_1"/>
    <property type="match status" value="1"/>
</dbReference>
<name>A0A553I8P5_9PEZI</name>
<evidence type="ECO:0000256" key="2">
    <source>
        <dbReference type="ARBA" id="ARBA00023155"/>
    </source>
</evidence>
<dbReference type="SUPFAM" id="SSF55031">
    <property type="entry name" value="Bacterial exopeptidase dimerisation domain"/>
    <property type="match status" value="1"/>
</dbReference>
<dbReference type="PANTHER" id="PTHR42937">
    <property type="match status" value="1"/>
</dbReference>
<organism evidence="10 11">
    <name type="scientific">Xylaria flabelliformis</name>
    <dbReference type="NCBI Taxonomy" id="2512241"/>
    <lineage>
        <taxon>Eukaryota</taxon>
        <taxon>Fungi</taxon>
        <taxon>Dikarya</taxon>
        <taxon>Ascomycota</taxon>
        <taxon>Pezizomycotina</taxon>
        <taxon>Sordariomycetes</taxon>
        <taxon>Xylariomycetidae</taxon>
        <taxon>Xylariales</taxon>
        <taxon>Xylariaceae</taxon>
        <taxon>Xylaria</taxon>
    </lineage>
</organism>
<dbReference type="EMBL" id="VFLP01000010">
    <property type="protein sequence ID" value="TRX96573.1"/>
    <property type="molecule type" value="Genomic_DNA"/>
</dbReference>
<dbReference type="GO" id="GO:0005634">
    <property type="term" value="C:nucleus"/>
    <property type="evidence" value="ECO:0007669"/>
    <property type="project" value="UniProtKB-SubCell"/>
</dbReference>
<keyword evidence="4" id="KW-0479">Metal-binding</keyword>
<dbReference type="InterPro" id="IPR008422">
    <property type="entry name" value="KN_HD"/>
</dbReference>
<dbReference type="InterPro" id="IPR001138">
    <property type="entry name" value="Zn2Cys6_DnaBD"/>
</dbReference>
<dbReference type="Pfam" id="PF07687">
    <property type="entry name" value="M20_dimer"/>
    <property type="match status" value="1"/>
</dbReference>
<keyword evidence="3 5" id="KW-0539">Nucleus</keyword>
<dbReference type="InterPro" id="IPR036264">
    <property type="entry name" value="Bact_exopeptidase_dim_dom"/>
</dbReference>
<reference evidence="11" key="1">
    <citation type="submission" date="2019-06" db="EMBL/GenBank/DDBJ databases">
        <title>Draft genome sequence of the griseofulvin-producing fungus Xylaria cubensis strain G536.</title>
        <authorList>
            <person name="Mead M.E."/>
            <person name="Raja H.A."/>
            <person name="Steenwyk J.L."/>
            <person name="Knowles S.L."/>
            <person name="Oberlies N.H."/>
            <person name="Rokas A."/>
        </authorList>
    </citation>
    <scope>NUCLEOTIDE SEQUENCE [LARGE SCALE GENOMIC DNA]</scope>
    <source>
        <strain evidence="11">G536</strain>
    </source>
</reference>
<dbReference type="Gene3D" id="3.30.160.60">
    <property type="entry name" value="Classic Zinc Finger"/>
    <property type="match status" value="1"/>
</dbReference>
<keyword evidence="1 5" id="KW-0238">DNA-binding</keyword>
<keyword evidence="11" id="KW-1185">Reference proteome</keyword>
<dbReference type="GO" id="GO:0008270">
    <property type="term" value="F:zinc ion binding"/>
    <property type="evidence" value="ECO:0007669"/>
    <property type="project" value="UniProtKB-KW"/>
</dbReference>
<feature type="domain" description="Zn(2)-C6 fungal-type" evidence="7">
    <location>
        <begin position="719"/>
        <end position="758"/>
    </location>
</feature>
<keyword evidence="2 5" id="KW-0371">Homeobox</keyword>
<feature type="domain" description="C2H2-type" evidence="9">
    <location>
        <begin position="999"/>
        <end position="1022"/>
    </location>
</feature>
<evidence type="ECO:0000256" key="5">
    <source>
        <dbReference type="PROSITE-ProRule" id="PRU00108"/>
    </source>
</evidence>
<keyword evidence="4" id="KW-0862">Zinc</keyword>
<feature type="region of interest" description="Disordered" evidence="6">
    <location>
        <begin position="1123"/>
        <end position="1155"/>
    </location>
</feature>
<dbReference type="SMART" id="SM00389">
    <property type="entry name" value="HOX"/>
    <property type="match status" value="1"/>
</dbReference>
<dbReference type="GO" id="GO:0000981">
    <property type="term" value="F:DNA-binding transcription factor activity, RNA polymerase II-specific"/>
    <property type="evidence" value="ECO:0007669"/>
    <property type="project" value="InterPro"/>
</dbReference>
<comment type="caution">
    <text evidence="10">The sequence shown here is derived from an EMBL/GenBank/DDBJ whole genome shotgun (WGS) entry which is preliminary data.</text>
</comment>
<feature type="domain" description="Homeobox" evidence="8">
    <location>
        <begin position="807"/>
        <end position="870"/>
    </location>
</feature>
<dbReference type="Gene3D" id="3.40.630.10">
    <property type="entry name" value="Zn peptidases"/>
    <property type="match status" value="1"/>
</dbReference>
<dbReference type="InterPro" id="IPR036052">
    <property type="entry name" value="TrpB-like_PALP_sf"/>
</dbReference>
<dbReference type="NCBIfam" id="NF006058">
    <property type="entry name" value="PRK08206.1"/>
    <property type="match status" value="1"/>
</dbReference>
<dbReference type="PROSITE" id="PS50071">
    <property type="entry name" value="HOMEOBOX_2"/>
    <property type="match status" value="1"/>
</dbReference>
<dbReference type="STRING" id="2512241.A0A553I8P5"/>
<accession>A0A553I8P5</accession>
<dbReference type="Pfam" id="PF00291">
    <property type="entry name" value="PALP"/>
    <property type="match status" value="1"/>
</dbReference>
<dbReference type="InterPro" id="IPR011650">
    <property type="entry name" value="Peptidase_M20_dimer"/>
</dbReference>
<keyword evidence="4" id="KW-0863">Zinc-finger</keyword>
<dbReference type="PROSITE" id="PS50048">
    <property type="entry name" value="ZN2_CY6_FUNGAL_2"/>
    <property type="match status" value="1"/>
</dbReference>
<evidence type="ECO:0000259" key="8">
    <source>
        <dbReference type="PROSITE" id="PS50071"/>
    </source>
</evidence>
<dbReference type="InterPro" id="IPR001356">
    <property type="entry name" value="HD"/>
</dbReference>
<sequence>MSNKRRPVLFNANAQQRVDRSDSSVELATRFHKQLPGFSCTPLVDLDDVAKELGLRTVHLKDESARLGLPSFKILGASWGTFRAIAQKLNLPLRTDIETLKQVVSSHHISLHAATDGNHGRAVARMGAILSIPTEIRVPAGMHPSTIELIRSEAAEVVISSGDYDTAVLEAQKSAEKEGGILVQDFAFRNYKDIPQWIVDGYATMMLEIDKQMGTEHIDLVITPVGVGSLAQAVVSHYKAKERRTTVLTVEPDTAACFYKSLRKGEMVVEQTSPTIMAGLDCGTVSSIAWPILREGVDASLSVSDYEAHQASVYLGEHGVSSAPCGAATLAALRRLSKSERTTLGLNSNSSVLLLSTEGARDYIMPLSVDIDNAVTLTQTLVQIASENSTLVPALGGGETAIALYIKAWLEHRDIESHWIEPTKGRPSVIGVVRGSGGDKSFIFNGYIDTIRLKGYDGDPLSGIRDGKLHGRGAADMKCSVAAALVASRPDLGIDAIAKAGCFLVELDRYARELSAREPNSPVVTPSVHASIIKGGEEISSYQAFCSVSIERRTVVGETPEAVEHEVRRILDELKDAVPDFSFDIQATFNRPAFSIPTDDPFVLTTVDAIVYLVQDLDLRTDCVYFSGALAMTEQSDLPFLASEQTIDPSLLTLLDPLDAEWNLDSAQNSGFPVPDLPAFDPTPQSFGNGSGQGLRGDLTIVGLGKSTFDNGVEQPLAPCSHCRRQRLKCYVLQTTLHNPNPVRSCSSCVALFQDCSLAEQGKRPACDFETPQPVIGRLHGIPDVDVDLPLHDPLRDPEALWTAPNPAPTKRSHSRSIHKTQPLRNWFSAHLDHPYPSDEEKTYLIEQSGLTRTQVIDWFTNARRRNRLSSSRAMSRKVFRQGSPMPTPLLLNMSPLERWRHSPPEDEPASAAAIKGALSQDLDINHDLNPTQATELQSYHYSTHTTQLTADLSSSAQTSDSAASFYSFSSSNTPSICSARSAESHSDAGTRRSGAGAFSCSVCMRRFRKNSDLRRHVASIHRIGTTRWVCANPLIAEQSNCVWRVGQTQPECTFCGQSSPAEDHFKSHEFESCGKRSIEDRTFFRKDHLWQHLHKFHGCRKWEGWSIQLELLQQPLGKNKKNVKVIEPNSHRRDESTREEGDGDDIDSFTRSQI</sequence>
<dbReference type="SUPFAM" id="SSF46689">
    <property type="entry name" value="Homeodomain-like"/>
    <property type="match status" value="1"/>
</dbReference>
<protein>
    <recommendedName>
        <fullName evidence="12">Homeobox domain-containing protein</fullName>
    </recommendedName>
</protein>
<evidence type="ECO:0000313" key="10">
    <source>
        <dbReference type="EMBL" id="TRX96573.1"/>
    </source>
</evidence>
<evidence type="ECO:0000259" key="7">
    <source>
        <dbReference type="PROSITE" id="PS50048"/>
    </source>
</evidence>
<gene>
    <name evidence="10" type="ORF">FHL15_002475</name>
</gene>
<evidence type="ECO:0000256" key="4">
    <source>
        <dbReference type="PROSITE-ProRule" id="PRU00042"/>
    </source>
</evidence>
<evidence type="ECO:0008006" key="12">
    <source>
        <dbReference type="Google" id="ProtNLM"/>
    </source>
</evidence>
<evidence type="ECO:0000256" key="1">
    <source>
        <dbReference type="ARBA" id="ARBA00023125"/>
    </source>
</evidence>
<dbReference type="OrthoDB" id="10059875at2759"/>
<dbReference type="AlphaFoldDB" id="A0A553I8P5"/>
<dbReference type="PANTHER" id="PTHR42937:SF1">
    <property type="entry name" value="DIAMINOPROPIONATE AMMONIA-LYASE"/>
    <property type="match status" value="1"/>
</dbReference>
<dbReference type="SUPFAM" id="SSF53686">
    <property type="entry name" value="Tryptophan synthase beta subunit-like PLP-dependent enzymes"/>
    <property type="match status" value="1"/>
</dbReference>
<evidence type="ECO:0000256" key="6">
    <source>
        <dbReference type="SAM" id="MobiDB-lite"/>
    </source>
</evidence>
<evidence type="ECO:0000256" key="3">
    <source>
        <dbReference type="ARBA" id="ARBA00023242"/>
    </source>
</evidence>
<dbReference type="InterPro" id="IPR009057">
    <property type="entry name" value="Homeodomain-like_sf"/>
</dbReference>
<dbReference type="InterPro" id="IPR013087">
    <property type="entry name" value="Znf_C2H2_type"/>
</dbReference>
<dbReference type="GO" id="GO:0003677">
    <property type="term" value="F:DNA binding"/>
    <property type="evidence" value="ECO:0007669"/>
    <property type="project" value="UniProtKB-UniRule"/>
</dbReference>
<feature type="compositionally biased region" description="Basic and acidic residues" evidence="6">
    <location>
        <begin position="1130"/>
        <end position="1141"/>
    </location>
</feature>
<dbReference type="PROSITE" id="PS50157">
    <property type="entry name" value="ZINC_FINGER_C2H2_2"/>
    <property type="match status" value="1"/>
</dbReference>
<feature type="DNA-binding region" description="Homeobox" evidence="5">
    <location>
        <begin position="809"/>
        <end position="871"/>
    </location>
</feature>
<proteinExistence type="predicted"/>